<keyword evidence="1" id="KW-0677">Repeat</keyword>
<dbReference type="InterPro" id="IPR036770">
    <property type="entry name" value="Ankyrin_rpt-contain_sf"/>
</dbReference>
<evidence type="ECO:0000259" key="3">
    <source>
        <dbReference type="Pfam" id="PF22939"/>
    </source>
</evidence>
<dbReference type="Proteomes" id="UP000623467">
    <property type="component" value="Unassembled WGS sequence"/>
</dbReference>
<dbReference type="EMBL" id="JACAZH010000004">
    <property type="protein sequence ID" value="KAF7370630.1"/>
    <property type="molecule type" value="Genomic_DNA"/>
</dbReference>
<evidence type="ECO:0000313" key="5">
    <source>
        <dbReference type="EMBL" id="KAF7370630.1"/>
    </source>
</evidence>
<dbReference type="InterPro" id="IPR054471">
    <property type="entry name" value="GPIID_WHD"/>
</dbReference>
<dbReference type="InterPro" id="IPR056884">
    <property type="entry name" value="NPHP3-like_N"/>
</dbReference>
<keyword evidence="6" id="KW-1185">Reference proteome</keyword>
<gene>
    <name evidence="5" type="ORF">MSAN_00696000</name>
</gene>
<dbReference type="OrthoDB" id="448455at2759"/>
<dbReference type="PANTHER" id="PTHR10039:SF15">
    <property type="entry name" value="NACHT DOMAIN-CONTAINING PROTEIN"/>
    <property type="match status" value="1"/>
</dbReference>
<dbReference type="Pfam" id="PF24883">
    <property type="entry name" value="NPHP3_N"/>
    <property type="match status" value="2"/>
</dbReference>
<proteinExistence type="predicted"/>
<dbReference type="PROSITE" id="PS50088">
    <property type="entry name" value="ANK_REPEAT"/>
    <property type="match status" value="2"/>
</dbReference>
<protein>
    <submittedName>
        <fullName evidence="5">Ankyrin repeat domain containing protein</fullName>
    </submittedName>
</protein>
<dbReference type="Gene3D" id="3.40.50.300">
    <property type="entry name" value="P-loop containing nucleotide triphosphate hydrolases"/>
    <property type="match status" value="1"/>
</dbReference>
<organism evidence="5 6">
    <name type="scientific">Mycena sanguinolenta</name>
    <dbReference type="NCBI Taxonomy" id="230812"/>
    <lineage>
        <taxon>Eukaryota</taxon>
        <taxon>Fungi</taxon>
        <taxon>Dikarya</taxon>
        <taxon>Basidiomycota</taxon>
        <taxon>Agaricomycotina</taxon>
        <taxon>Agaricomycetes</taxon>
        <taxon>Agaricomycetidae</taxon>
        <taxon>Agaricales</taxon>
        <taxon>Marasmiineae</taxon>
        <taxon>Mycenaceae</taxon>
        <taxon>Mycena</taxon>
    </lineage>
</organism>
<dbReference type="SMART" id="SM00248">
    <property type="entry name" value="ANK"/>
    <property type="match status" value="4"/>
</dbReference>
<dbReference type="AlphaFoldDB" id="A0A8H7DDQ8"/>
<comment type="caution">
    <text evidence="5">The sequence shown here is derived from an EMBL/GenBank/DDBJ whole genome shotgun (WGS) entry which is preliminary data.</text>
</comment>
<evidence type="ECO:0000256" key="2">
    <source>
        <dbReference type="PROSITE-ProRule" id="PRU00023"/>
    </source>
</evidence>
<feature type="domain" description="GPI inositol-deacylase winged helix" evidence="3">
    <location>
        <begin position="469"/>
        <end position="548"/>
    </location>
</feature>
<dbReference type="Gene3D" id="1.25.40.20">
    <property type="entry name" value="Ankyrin repeat-containing domain"/>
    <property type="match status" value="1"/>
</dbReference>
<dbReference type="Pfam" id="PF12796">
    <property type="entry name" value="Ank_2"/>
    <property type="match status" value="1"/>
</dbReference>
<evidence type="ECO:0000313" key="6">
    <source>
        <dbReference type="Proteomes" id="UP000623467"/>
    </source>
</evidence>
<sequence length="885" mass="99944">MVDIVGLVGIILQLVDMVKKARDYVHTFRDAQNQRRLLLMEIETLEPLLRELDSRIQRGQGGSAASGVQNFEEPLTKFREMMERLAKELGQNNGFIGRVTWSMWTKEDVEEELATVRRFQASLTLWLELNIWDFAQDIFKSVRDIAQNQEKYLNDTKRDGIIEWYSPLNFFVRQADIFRLHQPGTGRWFLEMNSFKEWECGFGKVLWCRGMPGAGKTVLMFVIGILPSVYPAEHTNRSIVVDHLRAEHGHCGDIGVAAIYLDHKETDAHTPSTLLASLWRQLVVGQSVTFVEELYLKHREPGTRPSLDEAHAILCSTVSQYSKVFILVDALDEYPECERGILMSYLSRLGSNVNLLLTSRPHICVDNSIHMAQIEIYATAEDIRCYMDVQILASPRLSKHIQNYPDLRKQIEERIVSRSRGMFLMAKLHIASVAGKHTAKAVQDTLENLAYDLDSTYDQVMGRIYQQSEDDKNLAIRTLSWISHAKRLLRPSELRTALAVEPETSELDHKNLIDMDIILSVCAGLVVVDARDNRLRLVHFTAQDYLERKRAELFPEAPTQITMTCFQYLSYDIFRQEMDDPLNLFHKHSFLDYAVEYCLRHACGKPESVIKPTIISFLRATKTGWWPLWNWKHHYRRGPTSCSPLFIAALFGLEEVCRHFIKREGPDDVLQLAAMDGRIDAVRILISNGVDVWGRKGPFDSALHAAAGHGGADIIALLLAHDADINYWGPSGTALQVAVYFGHKKCVEVLIAHGADINAPEGHYGSALDAAAISSASDIFRYLIAAGADIGYLASSERIEVLGDVEAAMALVRKWGFYGELNMAPRKPNGVLLHGLRAHKDGEEGPWYAVAVSEPFAQGVRFFSGLEMVHKPLNTLPLHLGNLPA</sequence>
<name>A0A8H7DDQ8_9AGAR</name>
<feature type="domain" description="Nephrocystin 3-like N-terminal" evidence="4">
    <location>
        <begin position="238"/>
        <end position="360"/>
    </location>
</feature>
<feature type="domain" description="Nephrocystin 3-like N-terminal" evidence="4">
    <location>
        <begin position="184"/>
        <end position="220"/>
    </location>
</feature>
<evidence type="ECO:0000256" key="1">
    <source>
        <dbReference type="ARBA" id="ARBA00022737"/>
    </source>
</evidence>
<dbReference type="PROSITE" id="PS50297">
    <property type="entry name" value="ANK_REP_REGION"/>
    <property type="match status" value="2"/>
</dbReference>
<dbReference type="Pfam" id="PF22939">
    <property type="entry name" value="WHD_GPIID"/>
    <property type="match status" value="1"/>
</dbReference>
<feature type="repeat" description="ANK" evidence="2">
    <location>
        <begin position="698"/>
        <end position="726"/>
    </location>
</feature>
<accession>A0A8H7DDQ8</accession>
<dbReference type="SUPFAM" id="SSF48403">
    <property type="entry name" value="Ankyrin repeat"/>
    <property type="match status" value="1"/>
</dbReference>
<keyword evidence="2" id="KW-0040">ANK repeat</keyword>
<feature type="repeat" description="ANK" evidence="2">
    <location>
        <begin position="730"/>
        <end position="762"/>
    </location>
</feature>
<dbReference type="InterPro" id="IPR002110">
    <property type="entry name" value="Ankyrin_rpt"/>
</dbReference>
<reference evidence="5" key="1">
    <citation type="submission" date="2020-05" db="EMBL/GenBank/DDBJ databases">
        <title>Mycena genomes resolve the evolution of fungal bioluminescence.</title>
        <authorList>
            <person name="Tsai I.J."/>
        </authorList>
    </citation>
    <scope>NUCLEOTIDE SEQUENCE</scope>
    <source>
        <strain evidence="5">160909Yilan</strain>
    </source>
</reference>
<dbReference type="InterPro" id="IPR027417">
    <property type="entry name" value="P-loop_NTPase"/>
</dbReference>
<dbReference type="PANTHER" id="PTHR10039">
    <property type="entry name" value="AMELOGENIN"/>
    <property type="match status" value="1"/>
</dbReference>
<evidence type="ECO:0000259" key="4">
    <source>
        <dbReference type="Pfam" id="PF24883"/>
    </source>
</evidence>